<dbReference type="AlphaFoldDB" id="A0A6J2Y2T0"/>
<reference evidence="7" key="1">
    <citation type="submission" date="2025-08" db="UniProtKB">
        <authorList>
            <consortium name="RefSeq"/>
        </authorList>
    </citation>
    <scope>IDENTIFICATION</scope>
    <source>
        <tissue evidence="7">Gonads</tissue>
    </source>
</reference>
<evidence type="ECO:0000313" key="6">
    <source>
        <dbReference type="Proteomes" id="UP000504635"/>
    </source>
</evidence>
<dbReference type="PRINTS" id="PR00259">
    <property type="entry name" value="TMFOUR"/>
</dbReference>
<feature type="transmembrane region" description="Helical" evidence="5">
    <location>
        <begin position="68"/>
        <end position="92"/>
    </location>
</feature>
<comment type="subcellular location">
    <subcellularLocation>
        <location evidence="1">Membrane</location>
        <topology evidence="1">Multi-pass membrane protein</topology>
    </subcellularLocation>
</comment>
<evidence type="ECO:0000256" key="4">
    <source>
        <dbReference type="ARBA" id="ARBA00023136"/>
    </source>
</evidence>
<gene>
    <name evidence="7" type="primary">LOC115883092</name>
</gene>
<dbReference type="KEGG" id="soy:115883092"/>
<evidence type="ECO:0000256" key="5">
    <source>
        <dbReference type="SAM" id="Phobius"/>
    </source>
</evidence>
<evidence type="ECO:0000256" key="1">
    <source>
        <dbReference type="ARBA" id="ARBA00004141"/>
    </source>
</evidence>
<feature type="transmembrane region" description="Helical" evidence="5">
    <location>
        <begin position="98"/>
        <end position="121"/>
    </location>
</feature>
<dbReference type="RefSeq" id="XP_030757234.1">
    <property type="nucleotide sequence ID" value="XM_030901374.1"/>
</dbReference>
<name>A0A6J2Y2T0_SITOR</name>
<evidence type="ECO:0000313" key="7">
    <source>
        <dbReference type="RefSeq" id="XP_030757234.1"/>
    </source>
</evidence>
<dbReference type="OrthoDB" id="10051670at2759"/>
<dbReference type="Proteomes" id="UP000504635">
    <property type="component" value="Unplaced"/>
</dbReference>
<keyword evidence="3 5" id="KW-1133">Transmembrane helix</keyword>
<keyword evidence="6" id="KW-1185">Reference proteome</keyword>
<evidence type="ECO:0000256" key="3">
    <source>
        <dbReference type="ARBA" id="ARBA00022989"/>
    </source>
</evidence>
<keyword evidence="2 5" id="KW-0812">Transmembrane</keyword>
<dbReference type="InterPro" id="IPR018499">
    <property type="entry name" value="Tetraspanin/Peripherin"/>
</dbReference>
<feature type="non-terminal residue" evidence="7">
    <location>
        <position position="160"/>
    </location>
</feature>
<evidence type="ECO:0000256" key="2">
    <source>
        <dbReference type="ARBA" id="ARBA00022692"/>
    </source>
</evidence>
<dbReference type="GO" id="GO:0016020">
    <property type="term" value="C:membrane"/>
    <property type="evidence" value="ECO:0007669"/>
    <property type="project" value="UniProtKB-SubCell"/>
</dbReference>
<dbReference type="GeneID" id="115883092"/>
<sequence length="160" mass="17759">MAGKGDGEGEGSIMKLENQIAVIKYLILFTNVIAWIIGAAVFSLCLWLRFETGYQEILTILSANQFYIGIYVLLVSSLVIMVVAFLGCISALQENSVVLLAFIGTQLFCFVILLAGSAVLLDNSARDSKFQPVVRESMRQLIMNAQYDDYKYNLQLIQEG</sequence>
<organism evidence="6 7">
    <name type="scientific">Sitophilus oryzae</name>
    <name type="common">Rice weevil</name>
    <name type="synonym">Curculio oryzae</name>
    <dbReference type="NCBI Taxonomy" id="7048"/>
    <lineage>
        <taxon>Eukaryota</taxon>
        <taxon>Metazoa</taxon>
        <taxon>Ecdysozoa</taxon>
        <taxon>Arthropoda</taxon>
        <taxon>Hexapoda</taxon>
        <taxon>Insecta</taxon>
        <taxon>Pterygota</taxon>
        <taxon>Neoptera</taxon>
        <taxon>Endopterygota</taxon>
        <taxon>Coleoptera</taxon>
        <taxon>Polyphaga</taxon>
        <taxon>Cucujiformia</taxon>
        <taxon>Curculionidae</taxon>
        <taxon>Dryophthorinae</taxon>
        <taxon>Sitophilus</taxon>
    </lineage>
</organism>
<feature type="transmembrane region" description="Helical" evidence="5">
    <location>
        <begin position="25"/>
        <end position="48"/>
    </location>
</feature>
<accession>A0A6J2Y2T0</accession>
<dbReference type="Pfam" id="PF00335">
    <property type="entry name" value="Tetraspanin"/>
    <property type="match status" value="1"/>
</dbReference>
<proteinExistence type="predicted"/>
<keyword evidence="4 5" id="KW-0472">Membrane</keyword>
<dbReference type="InParanoid" id="A0A6J2Y2T0"/>
<protein>
    <submittedName>
        <fullName evidence="7">Tetraspanin-2A-like</fullName>
    </submittedName>
</protein>